<keyword evidence="3" id="KW-1185">Reference proteome</keyword>
<name>A0ABD5V9F6_9EURY</name>
<gene>
    <name evidence="2" type="ORF">ACFQGH_11510</name>
</gene>
<dbReference type="Proteomes" id="UP001596312">
    <property type="component" value="Unassembled WGS sequence"/>
</dbReference>
<comment type="caution">
    <text evidence="2">The sequence shown here is derived from an EMBL/GenBank/DDBJ whole genome shotgun (WGS) entry which is preliminary data.</text>
</comment>
<evidence type="ECO:0000259" key="1">
    <source>
        <dbReference type="Pfam" id="PF03551"/>
    </source>
</evidence>
<feature type="domain" description="Transcription regulator PadR N-terminal" evidence="1">
    <location>
        <begin position="12"/>
        <end position="79"/>
    </location>
</feature>
<accession>A0ABD5V9F6</accession>
<dbReference type="InterPro" id="IPR005149">
    <property type="entry name" value="Tscrpt_reg_PadR_N"/>
</dbReference>
<evidence type="ECO:0000313" key="3">
    <source>
        <dbReference type="Proteomes" id="UP001596312"/>
    </source>
</evidence>
<dbReference type="InterPro" id="IPR036390">
    <property type="entry name" value="WH_DNA-bd_sf"/>
</dbReference>
<protein>
    <submittedName>
        <fullName evidence="2">Helix-turn-helix transcriptional regulator</fullName>
    </submittedName>
</protein>
<sequence>MEDLTGFQRDLLCVIAGLDDPSGLAIKSHLEEYYETAVYHGRLYPNLDILVDQRLIKKEAMDKRTNVYLLTDNGKQELSMRRK</sequence>
<dbReference type="SUPFAM" id="SSF46785">
    <property type="entry name" value="Winged helix' DNA-binding domain"/>
    <property type="match status" value="1"/>
</dbReference>
<reference evidence="2 3" key="1">
    <citation type="journal article" date="2019" name="Int. J. Syst. Evol. Microbiol.">
        <title>The Global Catalogue of Microorganisms (GCM) 10K type strain sequencing project: providing services to taxonomists for standard genome sequencing and annotation.</title>
        <authorList>
            <consortium name="The Broad Institute Genomics Platform"/>
            <consortium name="The Broad Institute Genome Sequencing Center for Infectious Disease"/>
            <person name="Wu L."/>
            <person name="Ma J."/>
        </authorList>
    </citation>
    <scope>NUCLEOTIDE SEQUENCE [LARGE SCALE GENOMIC DNA]</scope>
    <source>
        <strain evidence="2 3">CGMCC 1.3240</strain>
    </source>
</reference>
<dbReference type="AlphaFoldDB" id="A0ABD5V9F6"/>
<dbReference type="Pfam" id="PF03551">
    <property type="entry name" value="PadR"/>
    <property type="match status" value="1"/>
</dbReference>
<evidence type="ECO:0000313" key="2">
    <source>
        <dbReference type="EMBL" id="MFC6905820.1"/>
    </source>
</evidence>
<proteinExistence type="predicted"/>
<organism evidence="2 3">
    <name type="scientific">Halalkalicoccus tibetensis</name>
    <dbReference type="NCBI Taxonomy" id="175632"/>
    <lineage>
        <taxon>Archaea</taxon>
        <taxon>Methanobacteriati</taxon>
        <taxon>Methanobacteriota</taxon>
        <taxon>Stenosarchaea group</taxon>
        <taxon>Halobacteria</taxon>
        <taxon>Halobacteriales</taxon>
        <taxon>Halococcaceae</taxon>
        <taxon>Halalkalicoccus</taxon>
    </lineage>
</organism>
<dbReference type="EMBL" id="JBHSXQ010000003">
    <property type="protein sequence ID" value="MFC6905820.1"/>
    <property type="molecule type" value="Genomic_DNA"/>
</dbReference>
<dbReference type="Gene3D" id="1.10.10.10">
    <property type="entry name" value="Winged helix-like DNA-binding domain superfamily/Winged helix DNA-binding domain"/>
    <property type="match status" value="1"/>
</dbReference>
<dbReference type="InterPro" id="IPR036388">
    <property type="entry name" value="WH-like_DNA-bd_sf"/>
</dbReference>
<dbReference type="RefSeq" id="WP_340604350.1">
    <property type="nucleotide sequence ID" value="NZ_JBBMXV010000003.1"/>
</dbReference>